<dbReference type="SMART" id="SM00409">
    <property type="entry name" value="IG"/>
    <property type="match status" value="12"/>
</dbReference>
<feature type="domain" description="Ig-like" evidence="9">
    <location>
        <begin position="2752"/>
        <end position="2847"/>
    </location>
</feature>
<feature type="compositionally biased region" description="Basic residues" evidence="8">
    <location>
        <begin position="1"/>
        <end position="11"/>
    </location>
</feature>
<dbReference type="InterPro" id="IPR050467">
    <property type="entry name" value="LRFN"/>
</dbReference>
<dbReference type="Gene3D" id="3.80.10.10">
    <property type="entry name" value="Ribonuclease Inhibitor"/>
    <property type="match status" value="2"/>
</dbReference>
<evidence type="ECO:0000256" key="6">
    <source>
        <dbReference type="ARBA" id="ARBA00023157"/>
    </source>
</evidence>
<feature type="compositionally biased region" description="Low complexity" evidence="8">
    <location>
        <begin position="1193"/>
        <end position="1206"/>
    </location>
</feature>
<evidence type="ECO:0000256" key="5">
    <source>
        <dbReference type="ARBA" id="ARBA00022737"/>
    </source>
</evidence>
<accession>A0A2K6S7M2</accession>
<feature type="domain" description="Ig-like" evidence="9">
    <location>
        <begin position="2656"/>
        <end position="2741"/>
    </location>
</feature>
<dbReference type="FunFam" id="2.60.40.10:FF:001017">
    <property type="entry name" value="Matrix remodeling associated 5"/>
    <property type="match status" value="1"/>
</dbReference>
<evidence type="ECO:0000256" key="3">
    <source>
        <dbReference type="ARBA" id="ARBA00022614"/>
    </source>
</evidence>
<feature type="domain" description="Ig-like" evidence="9">
    <location>
        <begin position="2065"/>
        <end position="2157"/>
    </location>
</feature>
<feature type="region of interest" description="Disordered" evidence="8">
    <location>
        <begin position="1683"/>
        <end position="1702"/>
    </location>
</feature>
<dbReference type="InterPro" id="IPR000483">
    <property type="entry name" value="Cys-rich_flank_reg_C"/>
</dbReference>
<evidence type="ECO:0000256" key="2">
    <source>
        <dbReference type="ARBA" id="ARBA00022525"/>
    </source>
</evidence>
<feature type="region of interest" description="Disordered" evidence="8">
    <location>
        <begin position="1"/>
        <end position="24"/>
    </location>
</feature>
<feature type="compositionally biased region" description="Polar residues" evidence="8">
    <location>
        <begin position="1160"/>
        <end position="1169"/>
    </location>
</feature>
<evidence type="ECO:0000256" key="7">
    <source>
        <dbReference type="ARBA" id="ARBA00023180"/>
    </source>
</evidence>
<dbReference type="InterPro" id="IPR032675">
    <property type="entry name" value="LRR_dom_sf"/>
</dbReference>
<feature type="compositionally biased region" description="Polar residues" evidence="8">
    <location>
        <begin position="1449"/>
        <end position="1481"/>
    </location>
</feature>
<dbReference type="Gene3D" id="2.60.40.10">
    <property type="entry name" value="Immunoglobulins"/>
    <property type="match status" value="12"/>
</dbReference>
<dbReference type="KEGG" id="sbq:101048997"/>
<reference evidence="10" key="1">
    <citation type="submission" date="2025-08" db="UniProtKB">
        <authorList>
            <consortium name="Ensembl"/>
        </authorList>
    </citation>
    <scope>IDENTIFICATION</scope>
</reference>
<dbReference type="FunFam" id="3.80.10.10:FF:000103">
    <property type="entry name" value="Immunoglobulin superfamily member 10"/>
    <property type="match status" value="1"/>
</dbReference>
<dbReference type="PANTHER" id="PTHR45842:SF4">
    <property type="entry name" value="MATRIX-REMODELING-ASSOCIATED PROTEIN 5"/>
    <property type="match status" value="1"/>
</dbReference>
<dbReference type="FunFam" id="2.60.40.10:FF:001248">
    <property type="entry name" value="Matrix remodeling associated 5"/>
    <property type="match status" value="1"/>
</dbReference>
<dbReference type="Proteomes" id="UP000233220">
    <property type="component" value="Unplaced"/>
</dbReference>
<dbReference type="CDD" id="cd00096">
    <property type="entry name" value="Ig"/>
    <property type="match status" value="4"/>
</dbReference>
<feature type="compositionally biased region" description="Low complexity" evidence="8">
    <location>
        <begin position="1684"/>
        <end position="1696"/>
    </location>
</feature>
<feature type="compositionally biased region" description="Polar residues" evidence="8">
    <location>
        <begin position="1207"/>
        <end position="1236"/>
    </location>
</feature>
<dbReference type="FunFam" id="2.60.40.10:FF:001433">
    <property type="entry name" value="Matrix remodeling associated 5"/>
    <property type="match status" value="1"/>
</dbReference>
<feature type="domain" description="Ig-like" evidence="9">
    <location>
        <begin position="2165"/>
        <end position="2258"/>
    </location>
</feature>
<dbReference type="FunFam" id="2.60.40.10:FF:000621">
    <property type="entry name" value="Immunoglobulin superfamily member 10"/>
    <property type="match status" value="1"/>
</dbReference>
<dbReference type="Pfam" id="PF13855">
    <property type="entry name" value="LRR_8"/>
    <property type="match status" value="1"/>
</dbReference>
<feature type="region of interest" description="Disordered" evidence="8">
    <location>
        <begin position="1559"/>
        <end position="1647"/>
    </location>
</feature>
<dbReference type="InterPro" id="IPR013783">
    <property type="entry name" value="Ig-like_fold"/>
</dbReference>
<comment type="subcellular location">
    <subcellularLocation>
        <location evidence="1">Secreted</location>
    </subcellularLocation>
</comment>
<feature type="compositionally biased region" description="Basic and acidic residues" evidence="8">
    <location>
        <begin position="1593"/>
        <end position="1604"/>
    </location>
</feature>
<dbReference type="SUPFAM" id="SSF52058">
    <property type="entry name" value="L domain-like"/>
    <property type="match status" value="1"/>
</dbReference>
<evidence type="ECO:0000313" key="11">
    <source>
        <dbReference type="Proteomes" id="UP000233220"/>
    </source>
</evidence>
<sequence length="2847" mass="314712">MIRAHRSRVQRLPKDRCPRIRHPDKMPTPAHWGALSVVLILLWGHPGAALACPHPCACYVSSEVHCTFRSLASVPTGIAKHVERINLGFNSIQALTETSFAGLTKLELLMIHGNEIPSIPDGALRDLSSLQVFKFSYNKLRAITGQTLQGLSNLMRLHVDHNKIEFIHPQAFNGLMSLRLLHLEGNLLHQLHPSTFSTFTFLDYFRISTIRHLYLAENMIRTLPASMLQNMPLLENLYLQGNPWTCDCEMRWFLEWDAKSRGILKCKKDKAYEGGQLCAMCSSPKKLFKHEIHKLKDVTCLKPSIESPLRQNRSMSIEEEQEQEEDGDAQLTLEKFQLPQWSISLNMTDEHGNMVNLVCDIKKPTNVYKIHLNQTDPPDIDINATVALDLECPMTRENYEKLWKLIAYYSEVPVKLHRELMLSKDPRVSYQYRQDADEEALYYTGVRAQVIAKPEWVMQPSIDIQLNRRQSTAKKVLLSYYTQYSQTISTKDTRQARGRSWVMIEPSGAVQRAQIVLEGGPCQLSCNVKASESPSIFWVLPDGSILKAPMDDPDSKFSILSSGWLRIKSMEPSDSGMYQCIAQVRDEMDRMAYRVFVQSPSTQPADGDTVIIGKNPGETVMLPCNALAIPEAHFSWILPSRKIINDLANTSHVYMLPNGTLSIPKVQVSDSGYYTCVAVNQQGADHFMVGITVTKKESGSSSKKGRRPGAKALSRVREDIVEDEGGSGMGDKENTSRKLLPPTDQEVFLKTKDDAINGDKKAKKGRRKLKLWKHSEKEPETNVAEGRRGFESRRRINMANKQINPERWADILAKVRGKNLPKGTEVPQVIKTTTPPSLNLEVTPPLAAVSPPATSPAQMAASAEESSADVLLLGEEEHILSTISSASMGLEHNHSAVILVKHKVTSTPLEEVFDEFSEKTKEITSTKGELKWTAAPTLISESYEASPTLYTLDTVYEETTHEETATEVSSTADVGSVPEPTSSEYEPPLDTVSLAESEPVQYFDPYLETNSQPDEDKMKEDTFAYLTPTPTVWVADSSTLQSFEDSTVAEPDVPGQLHLQGPTDNIQLVKSSLSTQDILLIKKGMKEKSQTPQRGDMLEGDPTHSRSSESEGKESKSNTLPNSTLGITSSMSPVKKPAETTVGTLLDEDTTTAATPRQKVASSSTMTTHPSRRRPNGRRRLRPHKSRHRHKQTPPATFAPPETFSTQPTQAPEIKSSNQVESSLVPTRWVDNTVNAPKQLEMEKNAEPISKGTSRRKQGKRPNKHQHSPSTVRSRASASKPSSPPPENKHRNVVTPSSETMLLPRTVSLKAEDPYDSLDHMTTTTKIYSSYHKVQETLTITYKPTSDGKEIKDDVSTNANKYKSDTLVPGGSITNVLPTSRSLVSTVGEFKDESSSVGFLGTPTRTTQPERLQTDIPVTTSGENLTDHPLLKELEEVDFTSEFSSSVTLSTPFQQEEPDSSTTLSSIKVEVSSSQAETTTRGPDHHGTTVAVLRSETRPQNHIPTPARMKEPASPSPPTIFVSLGQTTTTKSALLSPRTSETSRDSKENVFLNYVGNPETQAAPVNNEGTQHMSGPSELSTPSSNQDAFNLPTKEELEKQEFDSKILPPSPDSHHHDGRVHTSHQPARVPAKPILPRGTVRPPETSTESTFRYFVTFQPPRHWTNKPEIAAYPSRVLPESKQFTTPRLSSTTPLPSHMSKPSISTKFADRRTEQLNGYSKVFGNNIPEARNPVAKPPSPRIPHYPSGRFPFFTNRTLSFPQLGVTLKPQLPTSPAPVTRERKVNPGFYNRIHSHSTFHLDFGPPAPPLLHAPRTTASPSTNFQNMPLVSSTQSSVSFITSSVQSSGSFHQSGSKFFAGGPPASKFWSLGEKPQILTNSPQTVSATAETDAVFPCEATGKPKPFITWTKVSTGALMTPNTRIQRFEVLKNGTLVIRKVQVQDRGQYMCTASNLHGLDRMVVLLSVTVQQPQILASHYQDVTVYLGDTIAMECLAKGTPAPQISWIFPDRRVWQTVSPVEGRITLHENRTLSIKEASFSDRGVYKCVASNAAGADSLAIRLHVAALPPVIHQEKLENISLPPGLSIHIHCTAKAAPLPSVRWVLGDGTQIRPSQFLHGNLFVFPNGTLYIRNLAPKDSGRYECVAANMVGSARRTVQLTVQRAAANARITGTSPRRTDVRYGGILKLDCSASGDPWPRILWRLPSKRMIDSLFSFDSRIKAFANGTLVVKSVTDKDAGDYLCVARNKVGDDYVVLKVNVVMTAAKIEHKEENDHKVFYGGDLKVDCVATGLPNPEISWSLPDGSLVNSLMQSDDSGGRTKRYVVFNNGTLYFNEVGMREEGDYTCFAENQVGKDEMRVRVKVVTAPAAIRNKTYLVVQVPYGDVVTVACEAKGEPMPKVTWLSPTNRVIPTSSEKYQIYQDGTLLIQKAQRSDSGNYTCLVRNSAGEDRKTVWIHVNVQPPKINGNPNPITTVREIAAGGSRKLIDCRAEGIPNPRVFWAFPEGVVLPAPYYGNRVTVHGNGSLDIRSLRKSDSVQVVCMARNEGGEAKLIVQLTVLEPMEKPIFHDPISEKITAMAGHTISLNCSAAGTPTPSLVWVLPNGTDLQSGQQLQRFYHKADGMLHISSLSSVDAGAYRCVARNAAGHTERLVSLKVGLKPEANKQYHNLVSIINGEMLKLHCTPPGARQGRFSWTLPSGVRLESPQALGRFSLLDNGTLTVREASVFDRGTYVCRVETEYGPSVTSIPVIVIAYPPRITSEPTPVIYTRPGSTVKLNCMAMGIPKADIMWELPDKSHLKAGVQARLYGNRFLHPQGSLTIQHATQRDAGFYKCTAKNILGSDSKTTYIHVF</sequence>
<feature type="compositionally biased region" description="Polar residues" evidence="8">
    <location>
        <begin position="1559"/>
        <end position="1588"/>
    </location>
</feature>
<feature type="domain" description="Ig-like" evidence="9">
    <location>
        <begin position="2277"/>
        <end position="2362"/>
    </location>
</feature>
<evidence type="ECO:0000256" key="4">
    <source>
        <dbReference type="ARBA" id="ARBA00022729"/>
    </source>
</evidence>
<feature type="domain" description="Ig-like" evidence="9">
    <location>
        <begin position="1969"/>
        <end position="2060"/>
    </location>
</feature>
<evidence type="ECO:0000256" key="1">
    <source>
        <dbReference type="ARBA" id="ARBA00004613"/>
    </source>
</evidence>
<feature type="compositionally biased region" description="Basic and acidic residues" evidence="8">
    <location>
        <begin position="12"/>
        <end position="24"/>
    </location>
</feature>
<dbReference type="FunFam" id="2.60.40.10:FF:002119">
    <property type="entry name" value="Matrix remodeling associated 5"/>
    <property type="match status" value="1"/>
</dbReference>
<feature type="region of interest" description="Disordered" evidence="8">
    <location>
        <begin position="1084"/>
        <end position="1299"/>
    </location>
</feature>
<feature type="compositionally biased region" description="Basic residues" evidence="8">
    <location>
        <begin position="1253"/>
        <end position="1267"/>
    </location>
</feature>
<dbReference type="OMA" id="KMNCMAM"/>
<dbReference type="InterPro" id="IPR003599">
    <property type="entry name" value="Ig_sub"/>
</dbReference>
<dbReference type="FunFam" id="3.80.10.10:FF:000322">
    <property type="entry name" value="Matrix remodeling associated 5"/>
    <property type="match status" value="1"/>
</dbReference>
<dbReference type="InterPro" id="IPR003598">
    <property type="entry name" value="Ig_sub2"/>
</dbReference>
<feature type="region of interest" description="Disordered" evidence="8">
    <location>
        <begin position="695"/>
        <end position="739"/>
    </location>
</feature>
<gene>
    <name evidence="10" type="primary">MXRA5</name>
</gene>
<feature type="domain" description="Ig-like" evidence="9">
    <location>
        <begin position="2561"/>
        <end position="2649"/>
    </location>
</feature>
<keyword evidence="4" id="KW-0732">Signal</keyword>
<dbReference type="FunFam" id="2.60.40.10:FF:001377">
    <property type="entry name" value="Matrix remodeling associated 5"/>
    <property type="match status" value="1"/>
</dbReference>
<feature type="domain" description="Ig-like" evidence="9">
    <location>
        <begin position="2364"/>
        <end position="2451"/>
    </location>
</feature>
<name>A0A2K6S7M2_SAIBB</name>
<feature type="compositionally biased region" description="Basic residues" evidence="8">
    <location>
        <begin position="1170"/>
        <end position="1192"/>
    </location>
</feature>
<keyword evidence="5" id="KW-0677">Repeat</keyword>
<dbReference type="InterPro" id="IPR000372">
    <property type="entry name" value="LRRNT"/>
</dbReference>
<dbReference type="InterPro" id="IPR036179">
    <property type="entry name" value="Ig-like_dom_sf"/>
</dbReference>
<dbReference type="SMART" id="SM00013">
    <property type="entry name" value="LRRNT"/>
    <property type="match status" value="1"/>
</dbReference>
<dbReference type="FunFam" id="2.60.40.10:FF:001146">
    <property type="entry name" value="Matrix remodeling associated 5"/>
    <property type="match status" value="1"/>
</dbReference>
<dbReference type="SMART" id="SM00082">
    <property type="entry name" value="LRRCT"/>
    <property type="match status" value="1"/>
</dbReference>
<dbReference type="FunFam" id="2.60.40.10:FF:000537">
    <property type="entry name" value="immunoglobulin superfamily member 10"/>
    <property type="match status" value="1"/>
</dbReference>
<dbReference type="GO" id="GO:0005576">
    <property type="term" value="C:extracellular region"/>
    <property type="evidence" value="ECO:0007669"/>
    <property type="project" value="UniProtKB-SubCell"/>
</dbReference>
<dbReference type="InterPro" id="IPR013098">
    <property type="entry name" value="Ig_I-set"/>
</dbReference>
<dbReference type="PROSITE" id="PS50835">
    <property type="entry name" value="IG_LIKE"/>
    <property type="match status" value="12"/>
</dbReference>
<evidence type="ECO:0000256" key="8">
    <source>
        <dbReference type="SAM" id="MobiDB-lite"/>
    </source>
</evidence>
<dbReference type="Pfam" id="PF07679">
    <property type="entry name" value="I-set"/>
    <property type="match status" value="6"/>
</dbReference>
<dbReference type="Ensembl" id="ENSSBOT00000018005.1">
    <property type="protein sequence ID" value="ENSSBOP00000003363.1"/>
    <property type="gene ID" value="ENSSBOG00000016446.1"/>
</dbReference>
<dbReference type="InterPro" id="IPR007110">
    <property type="entry name" value="Ig-like_dom"/>
</dbReference>
<dbReference type="FunFam" id="2.60.40.10:FF:001402">
    <property type="entry name" value="Matrix remodeling associated 5"/>
    <property type="match status" value="1"/>
</dbReference>
<feature type="region of interest" description="Disordered" evidence="8">
    <location>
        <begin position="1449"/>
        <end position="1487"/>
    </location>
</feature>
<reference evidence="10" key="2">
    <citation type="submission" date="2025-09" db="UniProtKB">
        <authorList>
            <consortium name="Ensembl"/>
        </authorList>
    </citation>
    <scope>IDENTIFICATION</scope>
</reference>
<feature type="compositionally biased region" description="Polar residues" evidence="8">
    <location>
        <begin position="1118"/>
        <end position="1132"/>
    </location>
</feature>
<keyword evidence="2" id="KW-0964">Secreted</keyword>
<feature type="region of interest" description="Disordered" evidence="8">
    <location>
        <begin position="962"/>
        <end position="988"/>
    </location>
</feature>
<evidence type="ECO:0000259" key="9">
    <source>
        <dbReference type="PROSITE" id="PS50835"/>
    </source>
</evidence>
<dbReference type="SMART" id="SM00408">
    <property type="entry name" value="IGc2"/>
    <property type="match status" value="12"/>
</dbReference>
<dbReference type="FunFam" id="2.60.40.10:FF:001502">
    <property type="entry name" value="Matrix remodeling associated 5"/>
    <property type="match status" value="1"/>
</dbReference>
<protein>
    <submittedName>
        <fullName evidence="10">Matrix remodeling associated 5</fullName>
    </submittedName>
</protein>
<feature type="domain" description="Ig-like" evidence="9">
    <location>
        <begin position="600"/>
        <end position="694"/>
    </location>
</feature>
<dbReference type="SMART" id="SM00369">
    <property type="entry name" value="LRR_TYP"/>
    <property type="match status" value="6"/>
</dbReference>
<dbReference type="PANTHER" id="PTHR45842">
    <property type="entry name" value="SYNAPTIC ADHESION-LIKE MOLECULE SALM"/>
    <property type="match status" value="1"/>
</dbReference>
<dbReference type="InterPro" id="IPR001611">
    <property type="entry name" value="Leu-rich_rpt"/>
</dbReference>
<evidence type="ECO:0000313" key="10">
    <source>
        <dbReference type="Ensembl" id="ENSSBOP00000003363.1"/>
    </source>
</evidence>
<keyword evidence="6" id="KW-1015">Disulfide bond</keyword>
<dbReference type="Pfam" id="PF13927">
    <property type="entry name" value="Ig_3"/>
    <property type="match status" value="5"/>
</dbReference>
<keyword evidence="11" id="KW-1185">Reference proteome</keyword>
<dbReference type="InterPro" id="IPR003591">
    <property type="entry name" value="Leu-rich_rpt_typical-subtyp"/>
</dbReference>
<keyword evidence="7" id="KW-0325">Glycoprotein</keyword>
<dbReference type="GeneTree" id="ENSGT00940000159942"/>
<proteinExistence type="predicted"/>
<dbReference type="FunFam" id="2.60.40.10:FF:001290">
    <property type="entry name" value="Matrix remodeling associated 5"/>
    <property type="match status" value="1"/>
</dbReference>
<feature type="domain" description="Ig-like" evidence="9">
    <location>
        <begin position="506"/>
        <end position="583"/>
    </location>
</feature>
<feature type="domain" description="Ig-like" evidence="9">
    <location>
        <begin position="2459"/>
        <end position="2553"/>
    </location>
</feature>
<keyword evidence="3" id="KW-0433">Leucine-rich repeat</keyword>
<feature type="domain" description="Ig-like" evidence="9">
    <location>
        <begin position="1872"/>
        <end position="1965"/>
    </location>
</feature>
<dbReference type="FunFam" id="2.60.40.10:FF:001306">
    <property type="entry name" value="Matrix remodeling associated 5"/>
    <property type="match status" value="1"/>
</dbReference>
<organism evidence="10 11">
    <name type="scientific">Saimiri boliviensis boliviensis</name>
    <name type="common">Bolivian squirrel monkey</name>
    <dbReference type="NCBI Taxonomy" id="39432"/>
    <lineage>
        <taxon>Eukaryota</taxon>
        <taxon>Metazoa</taxon>
        <taxon>Chordata</taxon>
        <taxon>Craniata</taxon>
        <taxon>Vertebrata</taxon>
        <taxon>Euteleostomi</taxon>
        <taxon>Mammalia</taxon>
        <taxon>Eutheria</taxon>
        <taxon>Euarchontoglires</taxon>
        <taxon>Primates</taxon>
        <taxon>Haplorrhini</taxon>
        <taxon>Platyrrhini</taxon>
        <taxon>Cebidae</taxon>
        <taxon>Saimiriinae</taxon>
        <taxon>Saimiri</taxon>
    </lineage>
</organism>
<dbReference type="GO" id="GO:0071559">
    <property type="term" value="P:response to transforming growth factor beta"/>
    <property type="evidence" value="ECO:0007669"/>
    <property type="project" value="Ensembl"/>
</dbReference>
<dbReference type="SUPFAM" id="SSF48726">
    <property type="entry name" value="Immunoglobulin"/>
    <property type="match status" value="12"/>
</dbReference>
<dbReference type="STRING" id="39432.ENSSBOP00000003363"/>
<feature type="compositionally biased region" description="Basic and acidic residues" evidence="8">
    <location>
        <begin position="1101"/>
        <end position="1116"/>
    </location>
</feature>